<evidence type="ECO:0000313" key="2">
    <source>
        <dbReference type="EMBL" id="KAJ5503451.1"/>
    </source>
</evidence>
<reference evidence="2" key="1">
    <citation type="submission" date="2022-12" db="EMBL/GenBank/DDBJ databases">
        <authorList>
            <person name="Petersen C."/>
        </authorList>
    </citation>
    <scope>NUCLEOTIDE SEQUENCE</scope>
    <source>
        <strain evidence="2">IBT 29495</strain>
    </source>
</reference>
<proteinExistence type="predicted"/>
<organism evidence="2 3">
    <name type="scientific">Penicillium fimorum</name>
    <dbReference type="NCBI Taxonomy" id="1882269"/>
    <lineage>
        <taxon>Eukaryota</taxon>
        <taxon>Fungi</taxon>
        <taxon>Dikarya</taxon>
        <taxon>Ascomycota</taxon>
        <taxon>Pezizomycotina</taxon>
        <taxon>Eurotiomycetes</taxon>
        <taxon>Eurotiomycetidae</taxon>
        <taxon>Eurotiales</taxon>
        <taxon>Aspergillaceae</taxon>
        <taxon>Penicillium</taxon>
    </lineage>
</organism>
<comment type="caution">
    <text evidence="2">The sequence shown here is derived from an EMBL/GenBank/DDBJ whole genome shotgun (WGS) entry which is preliminary data.</text>
</comment>
<sequence length="88" mass="9633">MDSPHTAPHTINQNGRGPFRPPRHPPGPADRSQTPRPGQDHHHSLDRNTDTADSTRDSRGGRHRGHVVISKGGDSVALLKSLERGRLL</sequence>
<dbReference type="OrthoDB" id="4341904at2759"/>
<keyword evidence="3" id="KW-1185">Reference proteome</keyword>
<name>A0A9X0C6I8_9EURO</name>
<evidence type="ECO:0000313" key="3">
    <source>
        <dbReference type="Proteomes" id="UP001149954"/>
    </source>
</evidence>
<dbReference type="EMBL" id="JAPWDS010000003">
    <property type="protein sequence ID" value="KAJ5503451.1"/>
    <property type="molecule type" value="Genomic_DNA"/>
</dbReference>
<feature type="region of interest" description="Disordered" evidence="1">
    <location>
        <begin position="1"/>
        <end position="69"/>
    </location>
</feature>
<dbReference type="Proteomes" id="UP001149954">
    <property type="component" value="Unassembled WGS sequence"/>
</dbReference>
<gene>
    <name evidence="2" type="ORF">N7463_006325</name>
</gene>
<protein>
    <submittedName>
        <fullName evidence="2">Uncharacterized protein</fullName>
    </submittedName>
</protein>
<evidence type="ECO:0000256" key="1">
    <source>
        <dbReference type="SAM" id="MobiDB-lite"/>
    </source>
</evidence>
<dbReference type="AlphaFoldDB" id="A0A9X0C6I8"/>
<feature type="compositionally biased region" description="Basic and acidic residues" evidence="1">
    <location>
        <begin position="38"/>
        <end position="60"/>
    </location>
</feature>
<reference evidence="2" key="2">
    <citation type="journal article" date="2023" name="IMA Fungus">
        <title>Comparative genomic study of the Penicillium genus elucidates a diverse pangenome and 15 lateral gene transfer events.</title>
        <authorList>
            <person name="Petersen C."/>
            <person name="Sorensen T."/>
            <person name="Nielsen M.R."/>
            <person name="Sondergaard T.E."/>
            <person name="Sorensen J.L."/>
            <person name="Fitzpatrick D.A."/>
            <person name="Frisvad J.C."/>
            <person name="Nielsen K.L."/>
        </authorList>
    </citation>
    <scope>NUCLEOTIDE SEQUENCE</scope>
    <source>
        <strain evidence="2">IBT 29495</strain>
    </source>
</reference>
<accession>A0A9X0C6I8</accession>